<dbReference type="Gene3D" id="3.40.50.1820">
    <property type="entry name" value="alpha/beta hydrolase"/>
    <property type="match status" value="1"/>
</dbReference>
<dbReference type="SUPFAM" id="SSF53474">
    <property type="entry name" value="alpha/beta-Hydrolases"/>
    <property type="match status" value="1"/>
</dbReference>
<protein>
    <submittedName>
        <fullName evidence="2">Alpha/beta fold hydrolase</fullName>
    </submittedName>
</protein>
<dbReference type="Proteomes" id="UP001265259">
    <property type="component" value="Unassembled WGS sequence"/>
</dbReference>
<evidence type="ECO:0000313" key="3">
    <source>
        <dbReference type="Proteomes" id="UP001265259"/>
    </source>
</evidence>
<evidence type="ECO:0000313" key="2">
    <source>
        <dbReference type="EMBL" id="MDT0683639.1"/>
    </source>
</evidence>
<dbReference type="RefSeq" id="WP_311692376.1">
    <property type="nucleotide sequence ID" value="NZ_JAVRHL010000003.1"/>
</dbReference>
<comment type="caution">
    <text evidence="2">The sequence shown here is derived from an EMBL/GenBank/DDBJ whole genome shotgun (WGS) entry which is preliminary data.</text>
</comment>
<organism evidence="2 3">
    <name type="scientific">Tropicimonas omnivorans</name>
    <dbReference type="NCBI Taxonomy" id="3075590"/>
    <lineage>
        <taxon>Bacteria</taxon>
        <taxon>Pseudomonadati</taxon>
        <taxon>Pseudomonadota</taxon>
        <taxon>Alphaproteobacteria</taxon>
        <taxon>Rhodobacterales</taxon>
        <taxon>Roseobacteraceae</taxon>
        <taxon>Tropicimonas</taxon>
    </lineage>
</organism>
<feature type="domain" description="AB hydrolase-1" evidence="1">
    <location>
        <begin position="26"/>
        <end position="232"/>
    </location>
</feature>
<dbReference type="InterPro" id="IPR050471">
    <property type="entry name" value="AB_hydrolase"/>
</dbReference>
<dbReference type="Pfam" id="PF12697">
    <property type="entry name" value="Abhydrolase_6"/>
    <property type="match status" value="1"/>
</dbReference>
<reference evidence="2 3" key="1">
    <citation type="submission" date="2023-09" db="EMBL/GenBank/DDBJ databases">
        <authorList>
            <person name="Rey-Velasco X."/>
        </authorList>
    </citation>
    <scope>NUCLEOTIDE SEQUENCE [LARGE SCALE GENOMIC DNA]</scope>
    <source>
        <strain evidence="2 3">F158</strain>
    </source>
</reference>
<keyword evidence="3" id="KW-1185">Reference proteome</keyword>
<dbReference type="InterPro" id="IPR029058">
    <property type="entry name" value="AB_hydrolase_fold"/>
</dbReference>
<name>A0ABU3DJD3_9RHOB</name>
<proteinExistence type="predicted"/>
<keyword evidence="2" id="KW-0378">Hydrolase</keyword>
<accession>A0ABU3DJD3</accession>
<gene>
    <name evidence="2" type="ORF">RM543_13165</name>
</gene>
<dbReference type="PANTHER" id="PTHR43433">
    <property type="entry name" value="HYDROLASE, ALPHA/BETA FOLD FAMILY PROTEIN"/>
    <property type="match status" value="1"/>
</dbReference>
<sequence length="244" mass="25736">MRPIEIEHDGLILRGTRYAGAGRGTVLLAHGFGGDRIGPGRLLVEFARALAQEGLDVLAFDRAGHGESDGAFFDISVPDEIGQLSAMADLAGGPVHLAGHSLGGMELATLAGRRPGTVRSVTLWAPAAASVDDIASGAIMGKPIDPLRRGEAFDFAGQALGPAFLEGMTGYDAFEGLAAYDGPVHLHHGRHDEVVDPRYSERYAEIWPQATLSTYDGTDHGWSNLDARRRLIETSVAQIAAAAS</sequence>
<dbReference type="PANTHER" id="PTHR43433:SF5">
    <property type="entry name" value="AB HYDROLASE-1 DOMAIN-CONTAINING PROTEIN"/>
    <property type="match status" value="1"/>
</dbReference>
<dbReference type="EMBL" id="JAVRHL010000003">
    <property type="protein sequence ID" value="MDT0683639.1"/>
    <property type="molecule type" value="Genomic_DNA"/>
</dbReference>
<dbReference type="InterPro" id="IPR000073">
    <property type="entry name" value="AB_hydrolase_1"/>
</dbReference>
<evidence type="ECO:0000259" key="1">
    <source>
        <dbReference type="Pfam" id="PF12697"/>
    </source>
</evidence>
<dbReference type="GO" id="GO:0016787">
    <property type="term" value="F:hydrolase activity"/>
    <property type="evidence" value="ECO:0007669"/>
    <property type="project" value="UniProtKB-KW"/>
</dbReference>